<dbReference type="Proteomes" id="UP000198729">
    <property type="component" value="Unassembled WGS sequence"/>
</dbReference>
<sequence length="55" mass="6175">MLREALKTIDLRRMDALSMRAVPQLLQYAVGVEMRGHGSSSLVAIRGQVVPFHRL</sequence>
<name>A0A1G5SAM8_9PROT</name>
<protein>
    <submittedName>
        <fullName evidence="1">Uncharacterized protein</fullName>
    </submittedName>
</protein>
<evidence type="ECO:0000313" key="1">
    <source>
        <dbReference type="EMBL" id="SCZ84255.1"/>
    </source>
</evidence>
<accession>A0A1G5SAM8</accession>
<dbReference type="STRING" id="51642.NSMM_140018"/>
<keyword evidence="2" id="KW-1185">Reference proteome</keyword>
<proteinExistence type="predicted"/>
<gene>
    <name evidence="1" type="ORF">NSMM_140018</name>
</gene>
<dbReference type="EMBL" id="FMWO01000019">
    <property type="protein sequence ID" value="SCZ84255.1"/>
    <property type="molecule type" value="Genomic_DNA"/>
</dbReference>
<dbReference type="AlphaFoldDB" id="A0A1G5SAM8"/>
<reference evidence="1 2" key="1">
    <citation type="submission" date="2016-10" db="EMBL/GenBank/DDBJ databases">
        <authorList>
            <person name="de Groot N.N."/>
        </authorList>
    </citation>
    <scope>NUCLEOTIDE SEQUENCE [LARGE SCALE GENOMIC DNA]</scope>
    <source>
        <strain evidence="1">1</strain>
    </source>
</reference>
<evidence type="ECO:0000313" key="2">
    <source>
        <dbReference type="Proteomes" id="UP000198729"/>
    </source>
</evidence>
<organism evidence="1 2">
    <name type="scientific">Nitrosomonas mobilis</name>
    <dbReference type="NCBI Taxonomy" id="51642"/>
    <lineage>
        <taxon>Bacteria</taxon>
        <taxon>Pseudomonadati</taxon>
        <taxon>Pseudomonadota</taxon>
        <taxon>Betaproteobacteria</taxon>
        <taxon>Nitrosomonadales</taxon>
        <taxon>Nitrosomonadaceae</taxon>
        <taxon>Nitrosomonas</taxon>
    </lineage>
</organism>